<dbReference type="GO" id="GO:0046872">
    <property type="term" value="F:metal ion binding"/>
    <property type="evidence" value="ECO:0007669"/>
    <property type="project" value="UniProtKB-KW"/>
</dbReference>
<evidence type="ECO:0000256" key="4">
    <source>
        <dbReference type="ARBA" id="ARBA00022723"/>
    </source>
</evidence>
<evidence type="ECO:0000256" key="5">
    <source>
        <dbReference type="ARBA" id="ARBA00022759"/>
    </source>
</evidence>
<comment type="caution">
    <text evidence="12">The sequence shown here is derived from an EMBL/GenBank/DDBJ whole genome shotgun (WGS) entry which is preliminary data.</text>
</comment>
<keyword evidence="13" id="KW-1185">Reference proteome</keyword>
<keyword evidence="3" id="KW-0540">Nuclease</keyword>
<keyword evidence="6" id="KW-0378">Hydrolase</keyword>
<reference evidence="12" key="1">
    <citation type="journal article" date="2018" name="DNA Res.">
        <title>Multiple hybrid de novo genome assembly of finger millet, an orphan allotetraploid crop.</title>
        <authorList>
            <person name="Hatakeyama M."/>
            <person name="Aluri S."/>
            <person name="Balachadran M.T."/>
            <person name="Sivarajan S.R."/>
            <person name="Patrignani A."/>
            <person name="Gruter S."/>
            <person name="Poveda L."/>
            <person name="Shimizu-Inatsugi R."/>
            <person name="Baeten J."/>
            <person name="Francoijs K.J."/>
            <person name="Nataraja K.N."/>
            <person name="Reddy Y.A.N."/>
            <person name="Phadnis S."/>
            <person name="Ravikumar R.L."/>
            <person name="Schlapbach R."/>
            <person name="Sreeman S.M."/>
            <person name="Shimizu K.K."/>
        </authorList>
    </citation>
    <scope>NUCLEOTIDE SEQUENCE</scope>
</reference>
<dbReference type="AlphaFoldDB" id="A0AAV5DRC5"/>
<feature type="compositionally biased region" description="Gly residues" evidence="10">
    <location>
        <begin position="331"/>
        <end position="340"/>
    </location>
</feature>
<evidence type="ECO:0000259" key="11">
    <source>
        <dbReference type="Pfam" id="PF10150"/>
    </source>
</evidence>
<feature type="region of interest" description="Disordered" evidence="10">
    <location>
        <begin position="331"/>
        <end position="352"/>
    </location>
</feature>
<evidence type="ECO:0000256" key="8">
    <source>
        <dbReference type="ARBA" id="ARBA00022884"/>
    </source>
</evidence>
<evidence type="ECO:0000256" key="7">
    <source>
        <dbReference type="ARBA" id="ARBA00022842"/>
    </source>
</evidence>
<feature type="compositionally biased region" description="Basic and acidic residues" evidence="10">
    <location>
        <begin position="341"/>
        <end position="351"/>
    </location>
</feature>
<accession>A0AAV5DRC5</accession>
<evidence type="ECO:0000313" key="13">
    <source>
        <dbReference type="Proteomes" id="UP001054889"/>
    </source>
</evidence>
<keyword evidence="5" id="KW-0255">Endonuclease</keyword>
<dbReference type="Pfam" id="PF10150">
    <property type="entry name" value="RNase_E_G"/>
    <property type="match status" value="2"/>
</dbReference>
<dbReference type="EMBL" id="BQKI01000025">
    <property type="protein sequence ID" value="GJN12791.1"/>
    <property type="molecule type" value="Genomic_DNA"/>
</dbReference>
<comment type="cofactor">
    <cofactor evidence="1">
        <name>Mg(2+)</name>
        <dbReference type="ChEBI" id="CHEBI:18420"/>
    </cofactor>
</comment>
<feature type="domain" description="RNA-binding protein AU-1/Ribonuclease E/G" evidence="11">
    <location>
        <begin position="81"/>
        <end position="251"/>
    </location>
</feature>
<dbReference type="GO" id="GO:0006364">
    <property type="term" value="P:rRNA processing"/>
    <property type="evidence" value="ECO:0007669"/>
    <property type="project" value="TreeGrafter"/>
</dbReference>
<evidence type="ECO:0000256" key="6">
    <source>
        <dbReference type="ARBA" id="ARBA00022801"/>
    </source>
</evidence>
<keyword evidence="4" id="KW-0479">Metal-binding</keyword>
<evidence type="ECO:0000313" key="12">
    <source>
        <dbReference type="EMBL" id="GJN12791.1"/>
    </source>
</evidence>
<gene>
    <name evidence="12" type="primary">ga31103</name>
    <name evidence="12" type="ORF">PR202_ga31103</name>
</gene>
<dbReference type="InterPro" id="IPR004659">
    <property type="entry name" value="RNase_E/G"/>
</dbReference>
<comment type="similarity">
    <text evidence="2">Belongs to the RNase E/G family.</text>
</comment>
<dbReference type="GO" id="GO:0004519">
    <property type="term" value="F:endonuclease activity"/>
    <property type="evidence" value="ECO:0007669"/>
    <property type="project" value="UniProtKB-KW"/>
</dbReference>
<reference evidence="12" key="2">
    <citation type="submission" date="2021-12" db="EMBL/GenBank/DDBJ databases">
        <title>Resequencing data analysis of finger millet.</title>
        <authorList>
            <person name="Hatakeyama M."/>
            <person name="Aluri S."/>
            <person name="Balachadran M.T."/>
            <person name="Sivarajan S.R."/>
            <person name="Poveda L."/>
            <person name="Shimizu-Inatsugi R."/>
            <person name="Schlapbach R."/>
            <person name="Sreeman S.M."/>
            <person name="Shimizu K.K."/>
        </authorList>
    </citation>
    <scope>NUCLEOTIDE SEQUENCE</scope>
</reference>
<dbReference type="GO" id="GO:0004540">
    <property type="term" value="F:RNA nuclease activity"/>
    <property type="evidence" value="ECO:0007669"/>
    <property type="project" value="InterPro"/>
</dbReference>
<dbReference type="GO" id="GO:0016787">
    <property type="term" value="F:hydrolase activity"/>
    <property type="evidence" value="ECO:0007669"/>
    <property type="project" value="UniProtKB-KW"/>
</dbReference>
<dbReference type="InterPro" id="IPR019307">
    <property type="entry name" value="RNA-bd_AU-1/RNase_E/G"/>
</dbReference>
<keyword evidence="7" id="KW-0460">Magnesium</keyword>
<dbReference type="GO" id="GO:0003723">
    <property type="term" value="F:RNA binding"/>
    <property type="evidence" value="ECO:0007669"/>
    <property type="project" value="UniProtKB-KW"/>
</dbReference>
<evidence type="ECO:0000256" key="1">
    <source>
        <dbReference type="ARBA" id="ARBA00001946"/>
    </source>
</evidence>
<evidence type="ECO:0000256" key="9">
    <source>
        <dbReference type="ARBA" id="ARBA00023436"/>
    </source>
</evidence>
<feature type="domain" description="RNA-binding protein AU-1/Ribonuclease E/G" evidence="11">
    <location>
        <begin position="381"/>
        <end position="410"/>
    </location>
</feature>
<evidence type="ECO:0000256" key="2">
    <source>
        <dbReference type="ARBA" id="ARBA00005522"/>
    </source>
</evidence>
<dbReference type="Proteomes" id="UP001054889">
    <property type="component" value="Unassembled WGS sequence"/>
</dbReference>
<dbReference type="GO" id="GO:0005737">
    <property type="term" value="C:cytoplasm"/>
    <property type="evidence" value="ECO:0007669"/>
    <property type="project" value="TreeGrafter"/>
</dbReference>
<dbReference type="PANTHER" id="PTHR30001:SF1">
    <property type="entry name" value="RIBONUCLEASE E_G-LIKE PROTEIN, CHLOROPLASTIC"/>
    <property type="match status" value="1"/>
</dbReference>
<name>A0AAV5DRC5_ELECO</name>
<proteinExistence type="inferred from homology"/>
<protein>
    <recommendedName>
        <fullName evidence="11">RNA-binding protein AU-1/Ribonuclease E/G domain-containing protein</fullName>
    </recommendedName>
</protein>
<keyword evidence="8" id="KW-0694">RNA-binding</keyword>
<evidence type="ECO:0000256" key="10">
    <source>
        <dbReference type="SAM" id="MobiDB-lite"/>
    </source>
</evidence>
<evidence type="ECO:0000256" key="3">
    <source>
        <dbReference type="ARBA" id="ARBA00022722"/>
    </source>
</evidence>
<organism evidence="12 13">
    <name type="scientific">Eleusine coracana subsp. coracana</name>
    <dbReference type="NCBI Taxonomy" id="191504"/>
    <lineage>
        <taxon>Eukaryota</taxon>
        <taxon>Viridiplantae</taxon>
        <taxon>Streptophyta</taxon>
        <taxon>Embryophyta</taxon>
        <taxon>Tracheophyta</taxon>
        <taxon>Spermatophyta</taxon>
        <taxon>Magnoliopsida</taxon>
        <taxon>Liliopsida</taxon>
        <taxon>Poales</taxon>
        <taxon>Poaceae</taxon>
        <taxon>PACMAD clade</taxon>
        <taxon>Chloridoideae</taxon>
        <taxon>Cynodonteae</taxon>
        <taxon>Eleusininae</taxon>
        <taxon>Eleusine</taxon>
    </lineage>
</organism>
<comment type="function">
    <text evidence="9">Involved in intercistronic processing of primary transcripts from chloroplast operons. The endonucleolytic activity of the enzyme depends on the number of phosphates at the 5' end, is inhibited by structured RNA, and preferentially cleaves A/U-rich sequences.</text>
</comment>
<sequence length="527" mass="56626">MYPTNPTPFIEQVIRSLELPGVRWDASELDLDQIQQGNSGRLHETTIDDVSWAAGQLAHRAARLDVVALHRCLCQCPQHHVAAGHSWEELQKDLDGLLSTWKGITEHAQSAALAAEEGVEGAVPVMLHRAKGQALSIVQDDFNEKVKILVVDSPRTYHEVTSYLQEVAPELCSRVDLYKKRKPIFDEYNIEKEIDNILCKRVPLQNGGSLVIEQTEALVSIDVNGGHSMFGQGTSQEKAILEVNLEAAKQIDLRGGGGDCPRARGWWSSGANGAAAAAATGAAAARAAACEGGRGGMEEKGGGGRRPAIAAAAGSTAVALRSASAAARSMGGCGGQGGGVRGREGREEEGGGGRWLAMAAAAAGWERRRENPSSDFMLEKMILIARELRLRDIGGIIVVDFIDMTDDSVASFVNKVTKLSHLALPAPVPKKRQRKVFTATAPPRRSRRVAKLPPEAIVINQAAVTICRSLGFVEDKAPVTAGIMDKYQDFFKKPLSRSHAVALAALVGKEVPQELPRMEDRQITIQV</sequence>
<dbReference type="PANTHER" id="PTHR30001">
    <property type="entry name" value="RIBONUCLEASE"/>
    <property type="match status" value="1"/>
</dbReference>